<dbReference type="AlphaFoldDB" id="A0A0E9PYF9"/>
<organism evidence="1">
    <name type="scientific">Anguilla anguilla</name>
    <name type="common">European freshwater eel</name>
    <name type="synonym">Muraena anguilla</name>
    <dbReference type="NCBI Taxonomy" id="7936"/>
    <lineage>
        <taxon>Eukaryota</taxon>
        <taxon>Metazoa</taxon>
        <taxon>Chordata</taxon>
        <taxon>Craniata</taxon>
        <taxon>Vertebrata</taxon>
        <taxon>Euteleostomi</taxon>
        <taxon>Actinopterygii</taxon>
        <taxon>Neopterygii</taxon>
        <taxon>Teleostei</taxon>
        <taxon>Anguilliformes</taxon>
        <taxon>Anguillidae</taxon>
        <taxon>Anguilla</taxon>
    </lineage>
</organism>
<name>A0A0E9PYF9_ANGAN</name>
<protein>
    <submittedName>
        <fullName evidence="1">Uncharacterized protein</fullName>
    </submittedName>
</protein>
<reference evidence="1" key="1">
    <citation type="submission" date="2014-11" db="EMBL/GenBank/DDBJ databases">
        <authorList>
            <person name="Amaro Gonzalez C."/>
        </authorList>
    </citation>
    <scope>NUCLEOTIDE SEQUENCE</scope>
</reference>
<evidence type="ECO:0000313" key="1">
    <source>
        <dbReference type="EMBL" id="JAH09529.1"/>
    </source>
</evidence>
<accession>A0A0E9PYF9</accession>
<sequence>MLSWSSFHTQRITSSSFRAVSLSVPFLDVETFPASLSVHTSLLSL</sequence>
<reference evidence="1" key="2">
    <citation type="journal article" date="2015" name="Fish Shellfish Immunol.">
        <title>Early steps in the European eel (Anguilla anguilla)-Vibrio vulnificus interaction in the gills: Role of the RtxA13 toxin.</title>
        <authorList>
            <person name="Callol A."/>
            <person name="Pajuelo D."/>
            <person name="Ebbesson L."/>
            <person name="Teles M."/>
            <person name="MacKenzie S."/>
            <person name="Amaro C."/>
        </authorList>
    </citation>
    <scope>NUCLEOTIDE SEQUENCE</scope>
</reference>
<dbReference type="EMBL" id="GBXM01099048">
    <property type="protein sequence ID" value="JAH09529.1"/>
    <property type="molecule type" value="Transcribed_RNA"/>
</dbReference>
<proteinExistence type="predicted"/>